<feature type="compositionally biased region" description="Low complexity" evidence="2">
    <location>
        <begin position="318"/>
        <end position="329"/>
    </location>
</feature>
<protein>
    <submittedName>
        <fullName evidence="5">Neuronal tyrosine-phosphorylated phosphoinositide-3-kinase adapter 1</fullName>
    </submittedName>
</protein>
<dbReference type="eggNOG" id="ENOG502QRSX">
    <property type="taxonomic scope" value="Eukaryota"/>
</dbReference>
<dbReference type="GO" id="GO:0043491">
    <property type="term" value="P:phosphatidylinositol 3-kinase/protein kinase B signal transduction"/>
    <property type="evidence" value="ECO:0007669"/>
    <property type="project" value="InterPro"/>
</dbReference>
<dbReference type="PANTHER" id="PTHR22633:SF2">
    <property type="entry name" value="NEURONAL TYROSINE-PHOSPHORYLATED PHOSPHOINOSITIDE-3-KINASE ADAPTER 1"/>
    <property type="match status" value="1"/>
</dbReference>
<evidence type="ECO:0000259" key="4">
    <source>
        <dbReference type="Pfam" id="PF15452"/>
    </source>
</evidence>
<accession>A0A151PJN6</accession>
<organism evidence="5 6">
    <name type="scientific">Alligator mississippiensis</name>
    <name type="common">American alligator</name>
    <dbReference type="NCBI Taxonomy" id="8496"/>
    <lineage>
        <taxon>Eukaryota</taxon>
        <taxon>Metazoa</taxon>
        <taxon>Chordata</taxon>
        <taxon>Craniata</taxon>
        <taxon>Vertebrata</taxon>
        <taxon>Euteleostomi</taxon>
        <taxon>Archelosauria</taxon>
        <taxon>Archosauria</taxon>
        <taxon>Crocodylia</taxon>
        <taxon>Alligatoridae</taxon>
        <taxon>Alligatorinae</taxon>
        <taxon>Alligator</taxon>
    </lineage>
</organism>
<feature type="region of interest" description="Disordered" evidence="2">
    <location>
        <begin position="435"/>
        <end position="461"/>
    </location>
</feature>
<feature type="region of interest" description="Disordered" evidence="2">
    <location>
        <begin position="114"/>
        <end position="375"/>
    </location>
</feature>
<dbReference type="InterPro" id="IPR026722">
    <property type="entry name" value="NYAP1/NYAP2"/>
</dbReference>
<dbReference type="AlphaFoldDB" id="A0A151PJN6"/>
<keyword evidence="1" id="KW-0597">Phosphoprotein</keyword>
<dbReference type="GO" id="GO:0016301">
    <property type="term" value="F:kinase activity"/>
    <property type="evidence" value="ECO:0007669"/>
    <property type="project" value="UniProtKB-KW"/>
</dbReference>
<evidence type="ECO:0000259" key="3">
    <source>
        <dbReference type="Pfam" id="PF15439"/>
    </source>
</evidence>
<feature type="domain" description="Neuronal tyrosine-phosphorylated phosphoinositide-3-kinase adapter C-terminal" evidence="4">
    <location>
        <begin position="456"/>
        <end position="687"/>
    </location>
</feature>
<feature type="domain" description="Neuronal tyrosine-phosphorylated phosphoinositide-3-kinase adapter N-terminal" evidence="3">
    <location>
        <begin position="285"/>
        <end position="332"/>
    </location>
</feature>
<dbReference type="EMBL" id="AKHW03000116">
    <property type="protein sequence ID" value="KYO49054.1"/>
    <property type="molecule type" value="Genomic_DNA"/>
</dbReference>
<feature type="compositionally biased region" description="Acidic residues" evidence="2">
    <location>
        <begin position="250"/>
        <end position="261"/>
    </location>
</feature>
<feature type="compositionally biased region" description="Pro residues" evidence="2">
    <location>
        <begin position="283"/>
        <end position="296"/>
    </location>
</feature>
<evidence type="ECO:0000256" key="1">
    <source>
        <dbReference type="ARBA" id="ARBA00022553"/>
    </source>
</evidence>
<reference evidence="5 6" key="1">
    <citation type="journal article" date="2012" name="Genome Biol.">
        <title>Sequencing three crocodilian genomes to illuminate the evolution of archosaurs and amniotes.</title>
        <authorList>
            <person name="St John J.A."/>
            <person name="Braun E.L."/>
            <person name="Isberg S.R."/>
            <person name="Miles L.G."/>
            <person name="Chong A.Y."/>
            <person name="Gongora J."/>
            <person name="Dalzell P."/>
            <person name="Moran C."/>
            <person name="Bed'hom B."/>
            <person name="Abzhanov A."/>
            <person name="Burgess S.C."/>
            <person name="Cooksey A.M."/>
            <person name="Castoe T.A."/>
            <person name="Crawford N.G."/>
            <person name="Densmore L.D."/>
            <person name="Drew J.C."/>
            <person name="Edwards S.V."/>
            <person name="Faircloth B.C."/>
            <person name="Fujita M.K."/>
            <person name="Greenwold M.J."/>
            <person name="Hoffmann F.G."/>
            <person name="Howard J.M."/>
            <person name="Iguchi T."/>
            <person name="Janes D.E."/>
            <person name="Khan S.Y."/>
            <person name="Kohno S."/>
            <person name="de Koning A.J."/>
            <person name="Lance S.L."/>
            <person name="McCarthy F.M."/>
            <person name="McCormack J.E."/>
            <person name="Merchant M.E."/>
            <person name="Peterson D.G."/>
            <person name="Pollock D.D."/>
            <person name="Pourmand N."/>
            <person name="Raney B.J."/>
            <person name="Roessler K.A."/>
            <person name="Sanford J.R."/>
            <person name="Sawyer R.H."/>
            <person name="Schmidt C.J."/>
            <person name="Triplett E.W."/>
            <person name="Tuberville T.D."/>
            <person name="Venegas-Anaya M."/>
            <person name="Howard J.T."/>
            <person name="Jarvis E.D."/>
            <person name="Guillette L.J.Jr."/>
            <person name="Glenn T.C."/>
            <person name="Green R.E."/>
            <person name="Ray D.A."/>
        </authorList>
    </citation>
    <scope>NUCLEOTIDE SEQUENCE [LARGE SCALE GENOMIC DNA]</scope>
    <source>
        <strain evidence="5">KSC_2009_1</strain>
    </source>
</reference>
<dbReference type="InterPro" id="IPR029353">
    <property type="entry name" value="NYAP_C"/>
</dbReference>
<keyword evidence="6" id="KW-1185">Reference proteome</keyword>
<feature type="domain" description="Neuronal tyrosine-phosphorylated phosphoinositide-3-kinase adapter N-terminal" evidence="3">
    <location>
        <begin position="46"/>
        <end position="275"/>
    </location>
</feature>
<feature type="region of interest" description="Disordered" evidence="2">
    <location>
        <begin position="52"/>
        <end position="79"/>
    </location>
</feature>
<evidence type="ECO:0000256" key="2">
    <source>
        <dbReference type="SAM" id="MobiDB-lite"/>
    </source>
</evidence>
<comment type="caution">
    <text evidence="5">The sequence shown here is derived from an EMBL/GenBank/DDBJ whole genome shotgun (WGS) entry which is preliminary data.</text>
</comment>
<dbReference type="Pfam" id="PF15452">
    <property type="entry name" value="NYAP_C"/>
    <property type="match status" value="1"/>
</dbReference>
<dbReference type="Pfam" id="PF15439">
    <property type="entry name" value="NYAP_N"/>
    <property type="match status" value="2"/>
</dbReference>
<dbReference type="InterPro" id="IPR039482">
    <property type="entry name" value="NYAP_N"/>
</dbReference>
<proteinExistence type="predicted"/>
<gene>
    <name evidence="5" type="primary">NYAP1</name>
    <name evidence="5" type="ORF">Y1Q_0006502</name>
</gene>
<evidence type="ECO:0000313" key="5">
    <source>
        <dbReference type="EMBL" id="KYO49054.1"/>
    </source>
</evidence>
<dbReference type="PANTHER" id="PTHR22633">
    <property type="entry name" value="NEURONAL TYROSINE-PHOSPHORYLATED PHOSPHOINOSITIDE-3-KINASE ADAPTER 2-RELATED"/>
    <property type="match status" value="1"/>
</dbReference>
<dbReference type="Proteomes" id="UP000050525">
    <property type="component" value="Unassembled WGS sequence"/>
</dbReference>
<sequence length="687" mass="72299">MSAGSPEALVAAFLQFIEEHGGRAYGALNQARAATAAPGPTDMNLLYRKGKLDWRQPKDDEARKGPGKEAGAGRVRDGASFRRHFRMGFLTMPASQEHAPRPCVGGMAPRSLSCHSVGSMDSTDEPPGARCPPAKPQRHPSTKLSTAGDGPTPKKAGLPKSSSESREPARKVPPQKPKRNPNTQLSGSFDEACGGGGGRLPLRSARAFSQPGPAKGPDFEDEEPVYIEMVGDVLHGAGGGGPPPAPPAPPDEDSDESEAIYEEMKYPLGEDGAGEAVPGSPRARPPPTCEIPPPFPNLLQHRPPLLALPQAKGHKGSSGKAGVGAEASKLPVPCPTREAASTPQPQARARSHSTPLPPQAEAKATAPSLLPVPQAPKDKGPVAYAMLYAAGPPERELAVLQGVLCARPPRPGLLWTYPAVAYGALKRPPAYESLKGPAVKAGAGPRPQGEEEAPGPGTSWALQRRGLYSSRKEAAEGTLMWNGGAEARLKPEREEKAVPGVGPSGIPVRGPAPDGGAHKMMGGRTGLPVPCQTFPACHRNGDFPGGYRLGRSASTSGVRHTMIHSQRPCSQPRDPASLLWAAYRALGGQEPDSLLFLVSDDGGSPQALQQAAAAAAAAAPRDGKLLEVIERKRCVCKEIKARHRPERSLCKQESMPILPSWRRGPDGRKAGTPPCRRQQTVLWDTAI</sequence>
<feature type="compositionally biased region" description="Basic and acidic residues" evidence="2">
    <location>
        <begin position="487"/>
        <end position="497"/>
    </location>
</feature>
<feature type="compositionally biased region" description="Basic and acidic residues" evidence="2">
    <location>
        <begin position="52"/>
        <end position="67"/>
    </location>
</feature>
<dbReference type="GO" id="GO:0048812">
    <property type="term" value="P:neuron projection morphogenesis"/>
    <property type="evidence" value="ECO:0007669"/>
    <property type="project" value="InterPro"/>
</dbReference>
<evidence type="ECO:0000313" key="6">
    <source>
        <dbReference type="Proteomes" id="UP000050525"/>
    </source>
</evidence>
<name>A0A151PJN6_ALLMI</name>
<feature type="region of interest" description="Disordered" evidence="2">
    <location>
        <begin position="486"/>
        <end position="514"/>
    </location>
</feature>